<dbReference type="Proteomes" id="UP000075799">
    <property type="component" value="Unassembled WGS sequence"/>
</dbReference>
<organism evidence="2 3">
    <name type="scientific">Bdellovibrio bacteriovorus</name>
    <dbReference type="NCBI Taxonomy" id="959"/>
    <lineage>
        <taxon>Bacteria</taxon>
        <taxon>Pseudomonadati</taxon>
        <taxon>Bdellovibrionota</taxon>
        <taxon>Bdellovibrionia</taxon>
        <taxon>Bdellovibrionales</taxon>
        <taxon>Pseudobdellovibrionaceae</taxon>
        <taxon>Bdellovibrio</taxon>
    </lineage>
</organism>
<comment type="caution">
    <text evidence="2">The sequence shown here is derived from an EMBL/GenBank/DDBJ whole genome shotgun (WGS) entry which is preliminary data.</text>
</comment>
<dbReference type="RefSeq" id="WP_063208106.1">
    <property type="nucleotide sequence ID" value="NZ_LUKD01000006.1"/>
</dbReference>
<feature type="chain" id="PRO_5007834201" evidence="1">
    <location>
        <begin position="20"/>
        <end position="134"/>
    </location>
</feature>
<dbReference type="AlphaFoldDB" id="A0A162G365"/>
<reference evidence="2 3" key="1">
    <citation type="submission" date="2016-03" db="EMBL/GenBank/DDBJ databases">
        <authorList>
            <person name="Ploux O."/>
        </authorList>
    </citation>
    <scope>NUCLEOTIDE SEQUENCE [LARGE SCALE GENOMIC DNA]</scope>
    <source>
        <strain evidence="2 3">EC13</strain>
    </source>
</reference>
<keyword evidence="1" id="KW-0732">Signal</keyword>
<protein>
    <submittedName>
        <fullName evidence="2">Uncharacterized protein</fullName>
    </submittedName>
</protein>
<dbReference type="EMBL" id="LUKD01000006">
    <property type="protein sequence ID" value="KYG64210.1"/>
    <property type="molecule type" value="Genomic_DNA"/>
</dbReference>
<sequence length="134" mass="15501">MKFILTLSLFFVLSNPSKANSAKAEFDNLGQVFLEDTAKGLKTSLNLQLEPWAHYLIKLQTSCEARQVREFRRSLEYDLKTRQNGEVKRSFYFMGVHSADLRSQNIQAIAIYVSDRTRWRSLQCSPLNSDFDSI</sequence>
<evidence type="ECO:0000313" key="2">
    <source>
        <dbReference type="EMBL" id="KYG64210.1"/>
    </source>
</evidence>
<evidence type="ECO:0000313" key="3">
    <source>
        <dbReference type="Proteomes" id="UP000075799"/>
    </source>
</evidence>
<evidence type="ECO:0000256" key="1">
    <source>
        <dbReference type="SAM" id="SignalP"/>
    </source>
</evidence>
<proteinExistence type="predicted"/>
<feature type="signal peptide" evidence="1">
    <location>
        <begin position="1"/>
        <end position="19"/>
    </location>
</feature>
<name>A0A162G365_BDEBC</name>
<accession>A0A162G365</accession>
<gene>
    <name evidence="2" type="ORF">AZI87_13275</name>
</gene>